<keyword evidence="4 7" id="KW-1133">Transmembrane helix</keyword>
<dbReference type="EMBL" id="FO082047">
    <property type="protein sequence ID" value="CCE85603.1"/>
    <property type="molecule type" value="Genomic_DNA"/>
</dbReference>
<dbReference type="GO" id="GO:0030134">
    <property type="term" value="C:COPII-coated ER to Golgi transport vesicle"/>
    <property type="evidence" value="ECO:0007669"/>
    <property type="project" value="TreeGrafter"/>
</dbReference>
<dbReference type="GO" id="GO:0005789">
    <property type="term" value="C:endoplasmic reticulum membrane"/>
    <property type="evidence" value="ECO:0007669"/>
    <property type="project" value="TreeGrafter"/>
</dbReference>
<dbReference type="HOGENOM" id="CLU_041093_2_0_1"/>
<evidence type="ECO:0000256" key="2">
    <source>
        <dbReference type="ARBA" id="ARBA00022692"/>
    </source>
</evidence>
<dbReference type="GO" id="GO:0005793">
    <property type="term" value="C:endoplasmic reticulum-Golgi intermediate compartment"/>
    <property type="evidence" value="ECO:0007669"/>
    <property type="project" value="TreeGrafter"/>
</dbReference>
<dbReference type="STRING" id="559304.G8Y4I5"/>
<dbReference type="Proteomes" id="UP000005222">
    <property type="component" value="Chromosome M"/>
</dbReference>
<dbReference type="InParanoid" id="G8Y4I5"/>
<evidence type="ECO:0000256" key="5">
    <source>
        <dbReference type="ARBA" id="ARBA00023136"/>
    </source>
</evidence>
<dbReference type="Gene3D" id="2.60.120.200">
    <property type="match status" value="1"/>
</dbReference>
<protein>
    <submittedName>
        <fullName evidence="9">Piso0_005217 protein</fullName>
    </submittedName>
</protein>
<gene>
    <name evidence="9" type="primary">Piso0_005217</name>
    <name evidence="9" type="ORF">GNLVRS01_PISO0M10022g</name>
</gene>
<evidence type="ECO:0000256" key="6">
    <source>
        <dbReference type="SAM" id="MobiDB-lite"/>
    </source>
</evidence>
<dbReference type="eggNOG" id="KOG3839">
    <property type="taxonomic scope" value="Eukaryota"/>
</dbReference>
<feature type="compositionally biased region" description="Basic residues" evidence="6">
    <location>
        <begin position="316"/>
        <end position="338"/>
    </location>
</feature>
<proteinExistence type="predicted"/>
<dbReference type="PANTHER" id="PTHR12223">
    <property type="entry name" value="VESICULAR MANNOSE-BINDING LECTIN"/>
    <property type="match status" value="1"/>
</dbReference>
<dbReference type="AlphaFoldDB" id="G8Y4I5"/>
<reference evidence="9 10" key="1">
    <citation type="journal article" date="2012" name="G3 (Bethesda)">
        <title>Pichia sorbitophila, an interspecies yeast hybrid reveals early steps of genome resolution following polyploidization.</title>
        <authorList>
            <person name="Leh Louis V."/>
            <person name="Despons L."/>
            <person name="Friedrich A."/>
            <person name="Martin T."/>
            <person name="Durrens P."/>
            <person name="Casaregola S."/>
            <person name="Neuveglise C."/>
            <person name="Fairhead C."/>
            <person name="Marck C."/>
            <person name="Cruz J.A."/>
            <person name="Straub M.L."/>
            <person name="Kugler V."/>
            <person name="Sacerdot C."/>
            <person name="Uzunov Z."/>
            <person name="Thierry A."/>
            <person name="Weiss S."/>
            <person name="Bleykasten C."/>
            <person name="De Montigny J."/>
            <person name="Jacques N."/>
            <person name="Jung P."/>
            <person name="Lemaire M."/>
            <person name="Mallet S."/>
            <person name="Morel G."/>
            <person name="Richard G.F."/>
            <person name="Sarkar A."/>
            <person name="Savel G."/>
            <person name="Schacherer J."/>
            <person name="Seret M.L."/>
            <person name="Talla E."/>
            <person name="Samson G."/>
            <person name="Jubin C."/>
            <person name="Poulain J."/>
            <person name="Vacherie B."/>
            <person name="Barbe V."/>
            <person name="Pelletier E."/>
            <person name="Sherman D.J."/>
            <person name="Westhof E."/>
            <person name="Weissenbach J."/>
            <person name="Baret P.V."/>
            <person name="Wincker P."/>
            <person name="Gaillardin C."/>
            <person name="Dujon B."/>
            <person name="Souciet J.L."/>
        </authorList>
    </citation>
    <scope>NUCLEOTIDE SEQUENCE [LARGE SCALE GENOMIC DNA]</scope>
    <source>
        <strain evidence="10">ATCC MYA-4447 / BCRC 22081 / CBS 7064 / NBRC 10061 / NRRL Y-12695</strain>
    </source>
</reference>
<dbReference type="OMA" id="REGWINC"/>
<evidence type="ECO:0000313" key="10">
    <source>
        <dbReference type="Proteomes" id="UP000005222"/>
    </source>
</evidence>
<evidence type="ECO:0000256" key="7">
    <source>
        <dbReference type="SAM" id="Phobius"/>
    </source>
</evidence>
<keyword evidence="5 7" id="KW-0472">Membrane</keyword>
<evidence type="ECO:0000313" key="9">
    <source>
        <dbReference type="EMBL" id="CCE85603.1"/>
    </source>
</evidence>
<evidence type="ECO:0000259" key="8">
    <source>
        <dbReference type="PROSITE" id="PS51328"/>
    </source>
</evidence>
<feature type="domain" description="L-type lectin-like" evidence="8">
    <location>
        <begin position="57"/>
        <end position="284"/>
    </location>
</feature>
<sequence>MGEIDTFKRSRVAQFGIFATALLVLFFFFRSSPDYYSPEDLNSLLQNKDEDTVKVKKIELTKQGLHKPFLESGSYHIKNWDIAGNVIIKSNELIRLVSDNQHHVGSIFNQVPIQDESFEMELTFHIHSKNSKTLVADGLAIWFLDQKSEIGDVFGAKNYFNGMGIFIDTYKNGRKGNFPYVNVMLGDGKTAYNKDTDGFETRLAGCSARNLLNPKSGMTKARIVYTKYGYFSLDFKYTQGREGWINCVTAMDVKLPEKKYLGFSAETGDLSHNVDILENKIYALYKPDGVPIGSLQELERLMQEQSEMKEEEKKGGGRHRAFKKKPSKQQQRRSLRRLKNSEKKIKERERKLREEKYGDPNYHAGRRILDWILHFLKMIVYILAISALLWLGWIFYRTYTTKRKSKGMGLLD</sequence>
<feature type="compositionally biased region" description="Basic and acidic residues" evidence="6">
    <location>
        <begin position="304"/>
        <end position="315"/>
    </location>
</feature>
<dbReference type="SUPFAM" id="SSF49899">
    <property type="entry name" value="Concanavalin A-like lectins/glucanases"/>
    <property type="match status" value="1"/>
</dbReference>
<accession>G8Y4I5</accession>
<evidence type="ECO:0000256" key="3">
    <source>
        <dbReference type="ARBA" id="ARBA00022729"/>
    </source>
</evidence>
<dbReference type="Pfam" id="PF03388">
    <property type="entry name" value="Lectin_leg-like"/>
    <property type="match status" value="1"/>
</dbReference>
<keyword evidence="2 7" id="KW-0812">Transmembrane</keyword>
<feature type="transmembrane region" description="Helical" evidence="7">
    <location>
        <begin position="12"/>
        <end position="29"/>
    </location>
</feature>
<evidence type="ECO:0000256" key="1">
    <source>
        <dbReference type="ARBA" id="ARBA00004479"/>
    </source>
</evidence>
<feature type="transmembrane region" description="Helical" evidence="7">
    <location>
        <begin position="371"/>
        <end position="396"/>
    </location>
</feature>
<dbReference type="GO" id="GO:0006888">
    <property type="term" value="P:endoplasmic reticulum to Golgi vesicle-mediated transport"/>
    <property type="evidence" value="ECO:0007669"/>
    <property type="project" value="TreeGrafter"/>
</dbReference>
<organism evidence="9 10">
    <name type="scientific">Pichia sorbitophila (strain ATCC MYA-4447 / BCRC 22081 / CBS 7064 / NBRC 10061 / NRRL Y-12695)</name>
    <name type="common">Hybrid yeast</name>
    <dbReference type="NCBI Taxonomy" id="559304"/>
    <lineage>
        <taxon>Eukaryota</taxon>
        <taxon>Fungi</taxon>
        <taxon>Dikarya</taxon>
        <taxon>Ascomycota</taxon>
        <taxon>Saccharomycotina</taxon>
        <taxon>Pichiomycetes</taxon>
        <taxon>Debaryomycetaceae</taxon>
        <taxon>Millerozyma</taxon>
    </lineage>
</organism>
<evidence type="ECO:0000256" key="4">
    <source>
        <dbReference type="ARBA" id="ARBA00022989"/>
    </source>
</evidence>
<dbReference type="InterPro" id="IPR013320">
    <property type="entry name" value="ConA-like_dom_sf"/>
</dbReference>
<feature type="compositionally biased region" description="Basic and acidic residues" evidence="6">
    <location>
        <begin position="339"/>
        <end position="351"/>
    </location>
</feature>
<dbReference type="PROSITE" id="PS51328">
    <property type="entry name" value="L_LECTIN_LIKE"/>
    <property type="match status" value="1"/>
</dbReference>
<dbReference type="CDD" id="cd07308">
    <property type="entry name" value="lectin_leg-like"/>
    <property type="match status" value="1"/>
</dbReference>
<keyword evidence="3" id="KW-0732">Signal</keyword>
<keyword evidence="10" id="KW-1185">Reference proteome</keyword>
<dbReference type="GO" id="GO:0000139">
    <property type="term" value="C:Golgi membrane"/>
    <property type="evidence" value="ECO:0007669"/>
    <property type="project" value="TreeGrafter"/>
</dbReference>
<dbReference type="GO" id="GO:0005537">
    <property type="term" value="F:D-mannose binding"/>
    <property type="evidence" value="ECO:0007669"/>
    <property type="project" value="TreeGrafter"/>
</dbReference>
<dbReference type="OrthoDB" id="270293at2759"/>
<name>G8Y4I5_PICSO</name>
<dbReference type="PANTHER" id="PTHR12223:SF45">
    <property type="entry name" value="RE50040P"/>
    <property type="match status" value="1"/>
</dbReference>
<comment type="subcellular location">
    <subcellularLocation>
        <location evidence="1">Membrane</location>
        <topology evidence="1">Single-pass type I membrane protein</topology>
    </subcellularLocation>
</comment>
<dbReference type="InterPro" id="IPR005052">
    <property type="entry name" value="Lectin_leg"/>
</dbReference>
<dbReference type="InterPro" id="IPR051136">
    <property type="entry name" value="Intracellular_Lectin-GPT"/>
</dbReference>
<feature type="region of interest" description="Disordered" evidence="6">
    <location>
        <begin position="304"/>
        <end position="351"/>
    </location>
</feature>